<dbReference type="PANTHER" id="PTHR34703:SF1">
    <property type="entry name" value="ANTIPORTER SUBUNIT MNHG2-RELATED"/>
    <property type="match status" value="1"/>
</dbReference>
<feature type="transmembrane region" description="Helical" evidence="7">
    <location>
        <begin position="59"/>
        <end position="76"/>
    </location>
</feature>
<evidence type="ECO:0000313" key="8">
    <source>
        <dbReference type="EMBL" id="SCL17452.1"/>
    </source>
</evidence>
<evidence type="ECO:0000256" key="3">
    <source>
        <dbReference type="ARBA" id="ARBA00022475"/>
    </source>
</evidence>
<evidence type="ECO:0000256" key="4">
    <source>
        <dbReference type="ARBA" id="ARBA00022692"/>
    </source>
</evidence>
<gene>
    <name evidence="8" type="ORF">GA0074694_2009</name>
</gene>
<dbReference type="NCBIfam" id="NF009314">
    <property type="entry name" value="PRK12674.1-2"/>
    <property type="match status" value="1"/>
</dbReference>
<sequence>MTAVAVTVTVLLAVAGGLTLIRIIRGPSILDRAVATDVLLAVVVAAIATEAAYSRDATALPVLVVLAILGLRQLGQRRPLRRAEEPEVSLDAVLDATAAVCLITGALLSLAAGIALVRFPDLLSRMHAAAKPQVLGLLLVLLGCALRLRTGVDITTLVLVGAFQLASAPVAAHMVGRAAYPHDQIRTDLLVTDELAAHLDRISERP</sequence>
<reference evidence="9" key="1">
    <citation type="submission" date="2016-06" db="EMBL/GenBank/DDBJ databases">
        <authorList>
            <person name="Varghese N."/>
        </authorList>
    </citation>
    <scope>NUCLEOTIDE SEQUENCE [LARGE SCALE GENOMIC DNA]</scope>
    <source>
        <strain evidence="9">DSM 46123</strain>
    </source>
</reference>
<dbReference type="STRING" id="47866.GA0074694_2009"/>
<feature type="transmembrane region" description="Helical" evidence="7">
    <location>
        <begin position="33"/>
        <end position="52"/>
    </location>
</feature>
<dbReference type="InterPro" id="IPR005133">
    <property type="entry name" value="PhaG_MnhG_YufB"/>
</dbReference>
<evidence type="ECO:0000313" key="9">
    <source>
        <dbReference type="Proteomes" id="UP000198906"/>
    </source>
</evidence>
<evidence type="ECO:0000256" key="1">
    <source>
        <dbReference type="ARBA" id="ARBA00004651"/>
    </source>
</evidence>
<keyword evidence="9" id="KW-1185">Reference proteome</keyword>
<dbReference type="GO" id="GO:0005886">
    <property type="term" value="C:plasma membrane"/>
    <property type="evidence" value="ECO:0007669"/>
    <property type="project" value="UniProtKB-SubCell"/>
</dbReference>
<keyword evidence="6 7" id="KW-0472">Membrane</keyword>
<dbReference type="AlphaFoldDB" id="A0A1C6RK81"/>
<dbReference type="Pfam" id="PF04066">
    <property type="entry name" value="MrpF_PhaF"/>
    <property type="match status" value="1"/>
</dbReference>
<evidence type="ECO:0000256" key="5">
    <source>
        <dbReference type="ARBA" id="ARBA00022989"/>
    </source>
</evidence>
<dbReference type="Proteomes" id="UP000198906">
    <property type="component" value="Unassembled WGS sequence"/>
</dbReference>
<organism evidence="8 9">
    <name type="scientific">Micromonospora inyonensis</name>
    <dbReference type="NCBI Taxonomy" id="47866"/>
    <lineage>
        <taxon>Bacteria</taxon>
        <taxon>Bacillati</taxon>
        <taxon>Actinomycetota</taxon>
        <taxon>Actinomycetes</taxon>
        <taxon>Micromonosporales</taxon>
        <taxon>Micromonosporaceae</taxon>
        <taxon>Micromonospora</taxon>
    </lineage>
</organism>
<accession>A0A1C6RK81</accession>
<keyword evidence="3" id="KW-1003">Cell membrane</keyword>
<keyword evidence="5 7" id="KW-1133">Transmembrane helix</keyword>
<dbReference type="Pfam" id="PF03334">
    <property type="entry name" value="PhaG_MnhG_YufB"/>
    <property type="match status" value="1"/>
</dbReference>
<dbReference type="EMBL" id="FMHU01000001">
    <property type="protein sequence ID" value="SCL17452.1"/>
    <property type="molecule type" value="Genomic_DNA"/>
</dbReference>
<feature type="transmembrane region" description="Helical" evidence="7">
    <location>
        <begin position="96"/>
        <end position="117"/>
    </location>
</feature>
<dbReference type="GO" id="GO:0015385">
    <property type="term" value="F:sodium:proton antiporter activity"/>
    <property type="evidence" value="ECO:0007669"/>
    <property type="project" value="TreeGrafter"/>
</dbReference>
<name>A0A1C6RK81_9ACTN</name>
<protein>
    <submittedName>
        <fullName evidence="8">Monovalent cation/proton antiporter, MnhG/PhaG subunit</fullName>
    </submittedName>
</protein>
<comment type="subcellular location">
    <subcellularLocation>
        <location evidence="1">Cell membrane</location>
        <topology evidence="1">Multi-pass membrane protein</topology>
    </subcellularLocation>
</comment>
<keyword evidence="4 7" id="KW-0812">Transmembrane</keyword>
<evidence type="ECO:0000256" key="6">
    <source>
        <dbReference type="ARBA" id="ARBA00023136"/>
    </source>
</evidence>
<evidence type="ECO:0000256" key="7">
    <source>
        <dbReference type="SAM" id="Phobius"/>
    </source>
</evidence>
<dbReference type="NCBIfam" id="TIGR01300">
    <property type="entry name" value="CPA3_mnhG_phaG"/>
    <property type="match status" value="1"/>
</dbReference>
<evidence type="ECO:0000256" key="2">
    <source>
        <dbReference type="ARBA" id="ARBA00008404"/>
    </source>
</evidence>
<dbReference type="PANTHER" id="PTHR34703">
    <property type="entry name" value="ANTIPORTER SUBUNIT MNHG2-RELATED"/>
    <property type="match status" value="1"/>
</dbReference>
<dbReference type="RefSeq" id="WP_425413587.1">
    <property type="nucleotide sequence ID" value="NZ_FMHU01000001.1"/>
</dbReference>
<dbReference type="InterPro" id="IPR007208">
    <property type="entry name" value="MrpF/PhaF-like"/>
</dbReference>
<comment type="similarity">
    <text evidence="2">Belongs to the CPA3 antiporters (TC 2.A.63) subunit G family.</text>
</comment>
<proteinExistence type="inferred from homology"/>
<feature type="transmembrane region" description="Helical" evidence="7">
    <location>
        <begin position="154"/>
        <end position="176"/>
    </location>
</feature>